<dbReference type="RefSeq" id="WP_091214121.1">
    <property type="nucleotide sequence ID" value="NZ_FNHE01000002.1"/>
</dbReference>
<dbReference type="OrthoDB" id="3174612at2"/>
<dbReference type="InterPro" id="IPR000868">
    <property type="entry name" value="Isochorismatase-like_dom"/>
</dbReference>
<dbReference type="Proteomes" id="UP000198680">
    <property type="component" value="Unassembled WGS sequence"/>
</dbReference>
<evidence type="ECO:0000313" key="4">
    <source>
        <dbReference type="Proteomes" id="UP000198680"/>
    </source>
</evidence>
<dbReference type="CDD" id="cd00431">
    <property type="entry name" value="cysteine_hydrolases"/>
    <property type="match status" value="1"/>
</dbReference>
<accession>A0A1G9MV69</accession>
<protein>
    <submittedName>
        <fullName evidence="3">Nicotinamidase-related amidase</fullName>
    </submittedName>
</protein>
<dbReference type="Gene3D" id="3.40.50.850">
    <property type="entry name" value="Isochorismatase-like"/>
    <property type="match status" value="1"/>
</dbReference>
<evidence type="ECO:0000313" key="3">
    <source>
        <dbReference type="EMBL" id="SDL78186.1"/>
    </source>
</evidence>
<reference evidence="4" key="1">
    <citation type="submission" date="2016-10" db="EMBL/GenBank/DDBJ databases">
        <authorList>
            <person name="Varghese N."/>
            <person name="Submissions S."/>
        </authorList>
    </citation>
    <scope>NUCLEOTIDE SEQUENCE [LARGE SCALE GENOMIC DNA]</scope>
    <source>
        <strain evidence="4">DSM 45419</strain>
    </source>
</reference>
<dbReference type="PANTHER" id="PTHR43540">
    <property type="entry name" value="PEROXYUREIDOACRYLATE/UREIDOACRYLATE AMIDOHYDROLASE-RELATED"/>
    <property type="match status" value="1"/>
</dbReference>
<dbReference type="EMBL" id="FNHE01000002">
    <property type="protein sequence ID" value="SDL78186.1"/>
    <property type="molecule type" value="Genomic_DNA"/>
</dbReference>
<evidence type="ECO:0000256" key="1">
    <source>
        <dbReference type="ARBA" id="ARBA00022801"/>
    </source>
</evidence>
<proteinExistence type="predicted"/>
<dbReference type="InterPro" id="IPR036380">
    <property type="entry name" value="Isochorismatase-like_sf"/>
</dbReference>
<dbReference type="AlphaFoldDB" id="A0A1G9MV69"/>
<dbReference type="GO" id="GO:0016787">
    <property type="term" value="F:hydrolase activity"/>
    <property type="evidence" value="ECO:0007669"/>
    <property type="project" value="UniProtKB-KW"/>
</dbReference>
<keyword evidence="1" id="KW-0378">Hydrolase</keyword>
<keyword evidence="4" id="KW-1185">Reference proteome</keyword>
<organism evidence="3 4">
    <name type="scientific">Geodermatophilus siccatus</name>
    <dbReference type="NCBI Taxonomy" id="1137991"/>
    <lineage>
        <taxon>Bacteria</taxon>
        <taxon>Bacillati</taxon>
        <taxon>Actinomycetota</taxon>
        <taxon>Actinomycetes</taxon>
        <taxon>Geodermatophilales</taxon>
        <taxon>Geodermatophilaceae</taxon>
        <taxon>Geodermatophilus</taxon>
    </lineage>
</organism>
<dbReference type="STRING" id="1137991.SAMN05660642_00792"/>
<gene>
    <name evidence="3" type="ORF">SAMN05660642_00792</name>
</gene>
<sequence length="224" mass="23299">MGTPAGNDAFTEPHLETSALLVVDTQVDFLDDGTAAVAGTSAVLPALTRLVTAYRAAGRPVVHVVRLYAGDDVDLVRRAAVRAGAPVVRPGSPGARVAPGLLPAPGVELDSDALLAGRLQPVGPAEVVLWKPRWSAFHRTPLDGHLRQLGVDTVVVAGCNFPNCPRATVFDASERDYRVVVVPDATSQVTPERLADAEALGVRALPAAEVARGVTRAAAAGRSR</sequence>
<dbReference type="SUPFAM" id="SSF52499">
    <property type="entry name" value="Isochorismatase-like hydrolases"/>
    <property type="match status" value="1"/>
</dbReference>
<dbReference type="Pfam" id="PF00857">
    <property type="entry name" value="Isochorismatase"/>
    <property type="match status" value="1"/>
</dbReference>
<name>A0A1G9MV69_9ACTN</name>
<feature type="domain" description="Isochorismatase-like" evidence="2">
    <location>
        <begin position="18"/>
        <end position="195"/>
    </location>
</feature>
<dbReference type="InterPro" id="IPR050272">
    <property type="entry name" value="Isochorismatase-like_hydrls"/>
</dbReference>
<evidence type="ECO:0000259" key="2">
    <source>
        <dbReference type="Pfam" id="PF00857"/>
    </source>
</evidence>